<evidence type="ECO:0000256" key="1">
    <source>
        <dbReference type="ARBA" id="ARBA00013279"/>
    </source>
</evidence>
<feature type="signal peptide" evidence="4">
    <location>
        <begin position="1"/>
        <end position="22"/>
    </location>
</feature>
<organism evidence="6">
    <name type="scientific">Yarrowia galli</name>
    <dbReference type="NCBI Taxonomy" id="197054"/>
    <lineage>
        <taxon>Eukaryota</taxon>
        <taxon>Fungi</taxon>
        <taxon>Dikarya</taxon>
        <taxon>Ascomycota</taxon>
        <taxon>Saccharomycotina</taxon>
        <taxon>Dipodascomycetes</taxon>
        <taxon>Dipodascales</taxon>
        <taxon>Dipodascales incertae sedis</taxon>
        <taxon>Yarrowia</taxon>
    </lineage>
</organism>
<feature type="domain" description="Fungal lipase-type" evidence="5">
    <location>
        <begin position="100"/>
        <end position="255"/>
    </location>
</feature>
<dbReference type="Pfam" id="PF01764">
    <property type="entry name" value="Lipase_3"/>
    <property type="match status" value="1"/>
</dbReference>
<reference evidence="6" key="1">
    <citation type="submission" date="2014-06" db="EMBL/GenBank/DDBJ databases">
        <title>Evolutionary genomics: an efficient tool to explore enzyme diversity and guide their engineering.</title>
        <authorList>
            <person name="Meunchan M."/>
            <person name="Michely S."/>
            <person name="Devillers H."/>
            <person name="Nicaud J.-M."/>
            <person name="Marty A."/>
            <person name="Neuveglise C."/>
        </authorList>
    </citation>
    <scope>NUCLEOTIDE SEQUENCE</scope>
    <source>
        <strain evidence="6">CBS 9722</strain>
    </source>
</reference>
<dbReference type="PANTHER" id="PTHR46640">
    <property type="entry name" value="TRIACYLGLYCEROL LIPASE, PUTATIVE (AFU_ORTHOLOGUE AFUA_6G06510)-RELATED"/>
    <property type="match status" value="1"/>
</dbReference>
<feature type="chain" id="PRO_5001730341" description="triacylglycerol lipase" evidence="4">
    <location>
        <begin position="23"/>
        <end position="320"/>
    </location>
</feature>
<dbReference type="SUPFAM" id="SSF53474">
    <property type="entry name" value="alpha/beta-Hydrolases"/>
    <property type="match status" value="1"/>
</dbReference>
<evidence type="ECO:0000313" key="6">
    <source>
        <dbReference type="EMBL" id="CDX09911.1"/>
    </source>
</evidence>
<evidence type="ECO:0000256" key="3">
    <source>
        <dbReference type="ARBA" id="ARBA00022801"/>
    </source>
</evidence>
<protein>
    <recommendedName>
        <fullName evidence="1">triacylglycerol lipase</fullName>
        <ecNumber evidence="1">3.1.1.3</ecNumber>
    </recommendedName>
</protein>
<keyword evidence="3" id="KW-0378">Hydrolase</keyword>
<evidence type="ECO:0000256" key="2">
    <source>
        <dbReference type="ARBA" id="ARBA00022729"/>
    </source>
</evidence>
<dbReference type="EMBL" id="LM652745">
    <property type="protein sequence ID" value="CDX09911.1"/>
    <property type="molecule type" value="Genomic_DNA"/>
</dbReference>
<dbReference type="EC" id="3.1.1.3" evidence="1"/>
<keyword evidence="2 4" id="KW-0732">Signal</keyword>
<dbReference type="InterPro" id="IPR002921">
    <property type="entry name" value="Fungal_lipase-type"/>
</dbReference>
<proteinExistence type="predicted"/>
<dbReference type="Gene3D" id="3.40.50.1820">
    <property type="entry name" value="alpha/beta hydrolase"/>
    <property type="match status" value="1"/>
</dbReference>
<gene>
    <name evidence="6" type="primary">LIP13</name>
</gene>
<dbReference type="GO" id="GO:0004806">
    <property type="term" value="F:triacylglycerol lipase activity"/>
    <property type="evidence" value="ECO:0007669"/>
    <property type="project" value="UniProtKB-EC"/>
</dbReference>
<dbReference type="InterPro" id="IPR029058">
    <property type="entry name" value="AB_hydrolase_fold"/>
</dbReference>
<dbReference type="CDD" id="cd00519">
    <property type="entry name" value="Lipase_3"/>
    <property type="match status" value="1"/>
</dbReference>
<evidence type="ECO:0000259" key="5">
    <source>
        <dbReference type="Pfam" id="PF01764"/>
    </source>
</evidence>
<dbReference type="PANTHER" id="PTHR46640:SF1">
    <property type="entry name" value="FUNGAL LIPASE-LIKE DOMAIN-CONTAINING PROTEIN-RELATED"/>
    <property type="match status" value="1"/>
</dbReference>
<name>A0A078BMQ6_9ASCO</name>
<dbReference type="AlphaFoldDB" id="A0A078BMQ6"/>
<dbReference type="GO" id="GO:0006629">
    <property type="term" value="P:lipid metabolic process"/>
    <property type="evidence" value="ECO:0007669"/>
    <property type="project" value="InterPro"/>
</dbReference>
<evidence type="ECO:0000256" key="4">
    <source>
        <dbReference type="SAM" id="SignalP"/>
    </source>
</evidence>
<accession>A0A078BMQ6</accession>
<sequence>MLLRILPTTLVLLFFLVTQTHAISEATYELLAFHSQLSDIAYCVQTVRSPTQLRHPFKCGVQCRKTQFEGLEVIHTFVHKPASPALTGYMAVDHTNQTKYVVFRGTNSLEDSMLDLSFGYEPTASPSFLKDACPECKVQGAILEAYEAFWAENCDQLSEFLYEDYPHYSLSLTGHSLGGVAAALLATDIKVQGLDPLLINFGQPQYANLAYAQLVDSLFFPQTDKEVIDPLYDSPQRRLYRVTHWNDLFVSLPGQRGFFHSLGEVYISYPWVKPPRRTIRYCEGPQSEYCHGGDYNPLERANFLKNHLAYFGWIGYCPYL</sequence>
<dbReference type="InterPro" id="IPR051299">
    <property type="entry name" value="AB_hydrolase_lip/est"/>
</dbReference>